<name>A0ACA9NIQ8_9GLOM</name>
<organism evidence="1 2">
    <name type="scientific">Acaulospora colombiana</name>
    <dbReference type="NCBI Taxonomy" id="27376"/>
    <lineage>
        <taxon>Eukaryota</taxon>
        <taxon>Fungi</taxon>
        <taxon>Fungi incertae sedis</taxon>
        <taxon>Mucoromycota</taxon>
        <taxon>Glomeromycotina</taxon>
        <taxon>Glomeromycetes</taxon>
        <taxon>Diversisporales</taxon>
        <taxon>Acaulosporaceae</taxon>
        <taxon>Acaulospora</taxon>
    </lineage>
</organism>
<feature type="non-terminal residue" evidence="1">
    <location>
        <position position="600"/>
    </location>
</feature>
<reference evidence="1" key="1">
    <citation type="submission" date="2021-06" db="EMBL/GenBank/DDBJ databases">
        <authorList>
            <person name="Kallberg Y."/>
            <person name="Tangrot J."/>
            <person name="Rosling A."/>
        </authorList>
    </citation>
    <scope>NUCLEOTIDE SEQUENCE</scope>
    <source>
        <strain evidence="1">CL356</strain>
    </source>
</reference>
<protein>
    <submittedName>
        <fullName evidence="1">6579_t:CDS:1</fullName>
    </submittedName>
</protein>
<proteinExistence type="predicted"/>
<evidence type="ECO:0000313" key="2">
    <source>
        <dbReference type="Proteomes" id="UP000789525"/>
    </source>
</evidence>
<dbReference type="EMBL" id="CAJVPT010021899">
    <property type="protein sequence ID" value="CAG8657447.1"/>
    <property type="molecule type" value="Genomic_DNA"/>
</dbReference>
<keyword evidence="2" id="KW-1185">Reference proteome</keyword>
<evidence type="ECO:0000313" key="1">
    <source>
        <dbReference type="EMBL" id="CAG8657447.1"/>
    </source>
</evidence>
<dbReference type="Proteomes" id="UP000789525">
    <property type="component" value="Unassembled WGS sequence"/>
</dbReference>
<sequence length="600" mass="67826">MWTLICPYFGVNDSGAQQSKLLKTSEDYTIGRNGCNINISEKWMSRQLGRFIVGQHNEADVTWRPPYSEQQDALEPNQDIQVIKPKDCAVLEQITGEPNQLPILLRGGSIVRKEWAQELFRRLYLPPDLPSTDVVSLEDNCLQPALEDYLPSFSPNLKQEYCQNSIWRENTDRKGMLKNLKFIFLVEGAALATVWKNIVDAGEGTYETFDIHKGVVKWITYITQLRGKATEESFGIVLVANEEKSHAAVGGQGWKAFIQDTLRAGLQFTSYTKITEAVLLVQKDLLKSDAHSTNEIIPSLLPNEEPSMEASQGRRGTTRRTKKQPTPVPEPVNPQEDEALLPEDEPVPGRNRNDSQFTTSAAPTSALSDRALSPPVQQPATIDRTKLRRRNPTQRSQAVESETQSTLTLERHRKHFEETDPERHFLSQEQDGVRTRASSVTRSLVDMVEQADLERTKALETGISSRKRKAGATQGEGQDITSENGSLGEPKEPPAKKRMIDRTEKPALEALPEAEEEEEPPPEIPKVKPKKKKEVAVVDSDEKYLTALATWKKGRKKEDQFDREFNNLKIAKPDRLVELDVEMEAWQMMPKDMDVRGNFM</sequence>
<comment type="caution">
    <text evidence="1">The sequence shown here is derived from an EMBL/GenBank/DDBJ whole genome shotgun (WGS) entry which is preliminary data.</text>
</comment>
<accession>A0ACA9NIQ8</accession>
<gene>
    <name evidence="1" type="ORF">ACOLOM_LOCUS8463</name>
</gene>